<keyword evidence="1" id="KW-0812">Transmembrane</keyword>
<feature type="chain" id="PRO_5023129123" evidence="2">
    <location>
        <begin position="21"/>
        <end position="166"/>
    </location>
</feature>
<evidence type="ECO:0000313" key="4">
    <source>
        <dbReference type="Proteomes" id="UP000325315"/>
    </source>
</evidence>
<gene>
    <name evidence="3" type="ORF">EPI10_002901</name>
</gene>
<proteinExistence type="predicted"/>
<reference evidence="3" key="1">
    <citation type="submission" date="2019-08" db="EMBL/GenBank/DDBJ databases">
        <authorList>
            <person name="Liu F."/>
        </authorList>
    </citation>
    <scope>NUCLEOTIDE SEQUENCE [LARGE SCALE GENOMIC DNA]</scope>
    <source>
        <strain evidence="3">PA1801</strain>
        <tissue evidence="3">Leaf</tissue>
    </source>
</reference>
<dbReference type="PANTHER" id="PTHR31474">
    <property type="entry name" value="HR-LIKE LESION-INDUCER"/>
    <property type="match status" value="1"/>
</dbReference>
<protein>
    <submittedName>
        <fullName evidence="3">HR-like lesion-inducing protein-related</fullName>
    </submittedName>
</protein>
<dbReference type="PANTHER" id="PTHR31474:SF4">
    <property type="entry name" value="NICOTIANA LESION-INDUCING LIKE"/>
    <property type="match status" value="1"/>
</dbReference>
<keyword evidence="1" id="KW-1133">Transmembrane helix</keyword>
<dbReference type="EMBL" id="SMMG02000007">
    <property type="protein sequence ID" value="KAA3467931.1"/>
    <property type="molecule type" value="Genomic_DNA"/>
</dbReference>
<feature type="transmembrane region" description="Helical" evidence="1">
    <location>
        <begin position="85"/>
        <end position="107"/>
    </location>
</feature>
<keyword evidence="4" id="KW-1185">Reference proteome</keyword>
<accession>A0A5B6VFU8</accession>
<organism evidence="3 4">
    <name type="scientific">Gossypium australe</name>
    <dbReference type="NCBI Taxonomy" id="47621"/>
    <lineage>
        <taxon>Eukaryota</taxon>
        <taxon>Viridiplantae</taxon>
        <taxon>Streptophyta</taxon>
        <taxon>Embryophyta</taxon>
        <taxon>Tracheophyta</taxon>
        <taxon>Spermatophyta</taxon>
        <taxon>Magnoliopsida</taxon>
        <taxon>eudicotyledons</taxon>
        <taxon>Gunneridae</taxon>
        <taxon>Pentapetalae</taxon>
        <taxon>rosids</taxon>
        <taxon>malvids</taxon>
        <taxon>Malvales</taxon>
        <taxon>Malvaceae</taxon>
        <taxon>Malvoideae</taxon>
        <taxon>Gossypium</taxon>
    </lineage>
</organism>
<dbReference type="Proteomes" id="UP000325315">
    <property type="component" value="Unassembled WGS sequence"/>
</dbReference>
<feature type="signal peptide" evidence="2">
    <location>
        <begin position="1"/>
        <end position="20"/>
    </location>
</feature>
<evidence type="ECO:0000313" key="3">
    <source>
        <dbReference type="EMBL" id="KAA3467931.1"/>
    </source>
</evidence>
<sequence length="166" mass="18341">MGCVVNFTSLLLQCPKCLNALLILLLPFRQLAMFNEFGVDGGPAAKELAPKLNLAKKHLSSQFHVNFPDIEVRQLVLTAIAMKGLGAILFVFGNGFGAFLLIMYLLVSTPLLHDFYNYGPDEPGYNILLGDFLQCVAQCGALIFFWGMKNSITKRRKKKAPKSKTA</sequence>
<feature type="transmembrane region" description="Helical" evidence="1">
    <location>
        <begin position="127"/>
        <end position="148"/>
    </location>
</feature>
<dbReference type="InterPro" id="IPR008637">
    <property type="entry name" value="HR_lesion"/>
</dbReference>
<evidence type="ECO:0000256" key="1">
    <source>
        <dbReference type="SAM" id="Phobius"/>
    </source>
</evidence>
<dbReference type="OrthoDB" id="529675at2759"/>
<dbReference type="Pfam" id="PF05514">
    <property type="entry name" value="HR_lesion"/>
    <property type="match status" value="1"/>
</dbReference>
<dbReference type="AlphaFoldDB" id="A0A5B6VFU8"/>
<keyword evidence="2" id="KW-0732">Signal</keyword>
<keyword evidence="1" id="KW-0472">Membrane</keyword>
<name>A0A5B6VFU8_9ROSI</name>
<comment type="caution">
    <text evidence="3">The sequence shown here is derived from an EMBL/GenBank/DDBJ whole genome shotgun (WGS) entry which is preliminary data.</text>
</comment>
<evidence type="ECO:0000256" key="2">
    <source>
        <dbReference type="SAM" id="SignalP"/>
    </source>
</evidence>